<comment type="similarity">
    <text evidence="2">Belongs to the villin/gelsolin family.</text>
</comment>
<evidence type="ECO:0000256" key="6">
    <source>
        <dbReference type="ARBA" id="ARBA00023203"/>
    </source>
</evidence>
<dbReference type="CDD" id="cd11289">
    <property type="entry name" value="gelsolin_S2_like"/>
    <property type="match status" value="1"/>
</dbReference>
<dbReference type="GO" id="GO:0051014">
    <property type="term" value="P:actin filament severing"/>
    <property type="evidence" value="ECO:0007669"/>
    <property type="project" value="TreeGrafter"/>
</dbReference>
<gene>
    <name evidence="9" type="ORF">NHX12_030136</name>
</gene>
<dbReference type="InterPro" id="IPR007122">
    <property type="entry name" value="Villin/Gelsolin"/>
</dbReference>
<dbReference type="InterPro" id="IPR007123">
    <property type="entry name" value="Gelsolin-like_dom"/>
</dbReference>
<dbReference type="InterPro" id="IPR036180">
    <property type="entry name" value="Gelsolin-like_dom_sf"/>
</dbReference>
<organism evidence="9 10">
    <name type="scientific">Muraenolepis orangiensis</name>
    <name type="common">Patagonian moray cod</name>
    <dbReference type="NCBI Taxonomy" id="630683"/>
    <lineage>
        <taxon>Eukaryota</taxon>
        <taxon>Metazoa</taxon>
        <taxon>Chordata</taxon>
        <taxon>Craniata</taxon>
        <taxon>Vertebrata</taxon>
        <taxon>Euteleostomi</taxon>
        <taxon>Actinopterygii</taxon>
        <taxon>Neopterygii</taxon>
        <taxon>Teleostei</taxon>
        <taxon>Neoteleostei</taxon>
        <taxon>Acanthomorphata</taxon>
        <taxon>Zeiogadaria</taxon>
        <taxon>Gadariae</taxon>
        <taxon>Gadiformes</taxon>
        <taxon>Muraenolepidoidei</taxon>
        <taxon>Muraenolepididae</taxon>
        <taxon>Muraenolepis</taxon>
    </lineage>
</organism>
<evidence type="ECO:0000256" key="2">
    <source>
        <dbReference type="ARBA" id="ARBA00008418"/>
    </source>
</evidence>
<keyword evidence="4" id="KW-0677">Repeat</keyword>
<sequence>MEYTFRAVTHSTGVIIWRIEKLELVPVPEKSHGNFYEGDCYILLSTQKTGASCSYDLHYWIGSASSQDEQGAAAVYTIQLDEFLGSTPVQHREVQNHESDTFRGYFKHGLICKKGGVASGMKHIETNCSEVERLLHVKGKKRVIAMEVEKTWESFNLGDVFLLDMGNTIVQWNGPESNRQERLKGMLLAKDIRDRERGGRADINMIDGDAEANSPRILDYMNGILGERTAELKAGVPDAKADQEQKSNLTLYQVSDAEGSMKITEIGTKPLVQDLLNHEECYFLDQGGLKIFVWKGKKANKAERQAAMSRALEFIKTKEYPICTNVETVSDGAESALFKQLFQCWTVKDQTQGLGRTHTKGKIAVVTQEKFDSTQMHLMPEVAAQERMVDNGSGTVEVWRIEDLELVAVELECHGYFYGGDCYLILYTYLVNSKQHYILYMWQGRHASPDELAASAFQAVDLDQKYGGEPVQMRVTMGKESKHFMAMFKGKMVIFEGGTSRKSGSDPEPPVRLFQVHGSDPCTTKALEVSAFASSLNSNDVFLLKSQSGLYLWCGKGSSGDERDMAKQITSVIGKDSDCEIVAEGQESEEFWSLLGGKAPYASDKRH</sequence>
<dbReference type="SUPFAM" id="SSF55753">
    <property type="entry name" value="Actin depolymerizing proteins"/>
    <property type="match status" value="3"/>
</dbReference>
<evidence type="ECO:0000313" key="10">
    <source>
        <dbReference type="Proteomes" id="UP001148018"/>
    </source>
</evidence>
<dbReference type="OrthoDB" id="6375767at2759"/>
<proteinExistence type="inferred from homology"/>
<dbReference type="GO" id="GO:0051015">
    <property type="term" value="F:actin filament binding"/>
    <property type="evidence" value="ECO:0007669"/>
    <property type="project" value="InterPro"/>
</dbReference>
<dbReference type="GO" id="GO:0005737">
    <property type="term" value="C:cytoplasm"/>
    <property type="evidence" value="ECO:0007669"/>
    <property type="project" value="TreeGrafter"/>
</dbReference>
<keyword evidence="5" id="KW-0106">Calcium</keyword>
<dbReference type="FunFam" id="3.40.20.10:FF:000002">
    <property type="entry name" value="Gelsolin"/>
    <property type="match status" value="1"/>
</dbReference>
<dbReference type="CDD" id="cd11293">
    <property type="entry name" value="gelsolin_S4_like"/>
    <property type="match status" value="1"/>
</dbReference>
<dbReference type="GO" id="GO:0005546">
    <property type="term" value="F:phosphatidylinositol-4,5-bisphosphate binding"/>
    <property type="evidence" value="ECO:0007669"/>
    <property type="project" value="TreeGrafter"/>
</dbReference>
<dbReference type="CDD" id="cd11292">
    <property type="entry name" value="gelsolin_S3_like"/>
    <property type="match status" value="1"/>
</dbReference>
<dbReference type="InterPro" id="IPR029006">
    <property type="entry name" value="ADF-H/Gelsolin-like_dom_sf"/>
</dbReference>
<feature type="domain" description="Gelsolin-like" evidence="8">
    <location>
        <begin position="147"/>
        <end position="203"/>
    </location>
</feature>
<feature type="domain" description="Gelsolin-like" evidence="8">
    <location>
        <begin position="23"/>
        <end position="103"/>
    </location>
</feature>
<feature type="domain" description="Gelsolin-like" evidence="8">
    <location>
        <begin position="406"/>
        <end position="485"/>
    </location>
</feature>
<evidence type="ECO:0000256" key="3">
    <source>
        <dbReference type="ARBA" id="ARBA00022490"/>
    </source>
</evidence>
<evidence type="ECO:0000256" key="5">
    <source>
        <dbReference type="ARBA" id="ARBA00022837"/>
    </source>
</evidence>
<evidence type="ECO:0000256" key="7">
    <source>
        <dbReference type="ARBA" id="ARBA00023212"/>
    </source>
</evidence>
<evidence type="ECO:0000256" key="1">
    <source>
        <dbReference type="ARBA" id="ARBA00004245"/>
    </source>
</evidence>
<evidence type="ECO:0000256" key="4">
    <source>
        <dbReference type="ARBA" id="ARBA00022737"/>
    </source>
</evidence>
<comment type="caution">
    <text evidence="9">The sequence shown here is derived from an EMBL/GenBank/DDBJ whole genome shotgun (WGS) entry which is preliminary data.</text>
</comment>
<comment type="subcellular location">
    <subcellularLocation>
        <location evidence="1">Cytoplasm</location>
        <location evidence="1">Cytoskeleton</location>
    </subcellularLocation>
</comment>
<dbReference type="SMART" id="SM00262">
    <property type="entry name" value="GEL"/>
    <property type="match status" value="5"/>
</dbReference>
<name>A0A9Q0IMH7_9TELE</name>
<dbReference type="SUPFAM" id="SSF82754">
    <property type="entry name" value="C-terminal, gelsolin-like domain of Sec23/24"/>
    <property type="match status" value="2"/>
</dbReference>
<dbReference type="AlphaFoldDB" id="A0A9Q0IMH7"/>
<dbReference type="FunFam" id="3.40.20.10:FF:000001">
    <property type="entry name" value="Gelsolin"/>
    <property type="match status" value="1"/>
</dbReference>
<evidence type="ECO:0000313" key="9">
    <source>
        <dbReference type="EMBL" id="KAJ3602381.1"/>
    </source>
</evidence>
<dbReference type="PANTHER" id="PTHR11977">
    <property type="entry name" value="VILLIN"/>
    <property type="match status" value="1"/>
</dbReference>
<keyword evidence="3" id="KW-0963">Cytoplasm</keyword>
<dbReference type="CDD" id="cd11290">
    <property type="entry name" value="gelsolin_S1_like"/>
    <property type="match status" value="1"/>
</dbReference>
<dbReference type="Proteomes" id="UP001148018">
    <property type="component" value="Unassembled WGS sequence"/>
</dbReference>
<dbReference type="CDD" id="cd11288">
    <property type="entry name" value="gelsolin_S5_like"/>
    <property type="match status" value="1"/>
</dbReference>
<keyword evidence="10" id="KW-1185">Reference proteome</keyword>
<reference evidence="9" key="1">
    <citation type="submission" date="2022-07" db="EMBL/GenBank/DDBJ databases">
        <title>Chromosome-level genome of Muraenolepis orangiensis.</title>
        <authorList>
            <person name="Kim J."/>
        </authorList>
    </citation>
    <scope>NUCLEOTIDE SEQUENCE</scope>
    <source>
        <strain evidence="9">KU_S4_2022</strain>
        <tissue evidence="9">Muscle</tissue>
    </source>
</reference>
<dbReference type="PANTHER" id="PTHR11977:SF33">
    <property type="entry name" value="ADVILLIN"/>
    <property type="match status" value="1"/>
</dbReference>
<feature type="domain" description="Gelsolin-like" evidence="8">
    <location>
        <begin position="526"/>
        <end position="592"/>
    </location>
</feature>
<keyword evidence="6" id="KW-0009">Actin-binding</keyword>
<dbReference type="Pfam" id="PF00626">
    <property type="entry name" value="Gelsolin"/>
    <property type="match status" value="5"/>
</dbReference>
<evidence type="ECO:0000259" key="8">
    <source>
        <dbReference type="Pfam" id="PF00626"/>
    </source>
</evidence>
<protein>
    <recommendedName>
        <fullName evidence="8">Gelsolin-like domain-containing protein</fullName>
    </recommendedName>
</protein>
<accession>A0A9Q0IMH7</accession>
<feature type="domain" description="Gelsolin-like" evidence="8">
    <location>
        <begin position="270"/>
        <end position="338"/>
    </location>
</feature>
<dbReference type="Gene3D" id="3.40.20.10">
    <property type="entry name" value="Severin"/>
    <property type="match status" value="5"/>
</dbReference>
<dbReference type="PRINTS" id="PR00597">
    <property type="entry name" value="GELSOLIN"/>
</dbReference>
<keyword evidence="7" id="KW-0206">Cytoskeleton</keyword>
<dbReference type="GO" id="GO:0008154">
    <property type="term" value="P:actin polymerization or depolymerization"/>
    <property type="evidence" value="ECO:0007669"/>
    <property type="project" value="TreeGrafter"/>
</dbReference>
<dbReference type="FunFam" id="3.40.20.10:FF:000004">
    <property type="entry name" value="Gelsolin"/>
    <property type="match status" value="1"/>
</dbReference>
<dbReference type="EMBL" id="JANIIK010000046">
    <property type="protein sequence ID" value="KAJ3602381.1"/>
    <property type="molecule type" value="Genomic_DNA"/>
</dbReference>
<dbReference type="GO" id="GO:0015629">
    <property type="term" value="C:actin cytoskeleton"/>
    <property type="evidence" value="ECO:0007669"/>
    <property type="project" value="TreeGrafter"/>
</dbReference>
<dbReference type="GO" id="GO:0051016">
    <property type="term" value="P:barbed-end actin filament capping"/>
    <property type="evidence" value="ECO:0007669"/>
    <property type="project" value="TreeGrafter"/>
</dbReference>
<dbReference type="FunFam" id="3.40.20.10:FF:000027">
    <property type="entry name" value="Villin 1"/>
    <property type="match status" value="1"/>
</dbReference>